<keyword evidence="12" id="KW-1185">Reference proteome</keyword>
<keyword evidence="8 10" id="KW-0539">Nucleus</keyword>
<keyword evidence="6 10" id="KW-0158">Chromosome</keyword>
<organism evidence="11 12">
    <name type="scientific">Lepeophtheirus salmonis</name>
    <name type="common">Salmon louse</name>
    <name type="synonym">Caligus salmonis</name>
    <dbReference type="NCBI Taxonomy" id="72036"/>
    <lineage>
        <taxon>Eukaryota</taxon>
        <taxon>Metazoa</taxon>
        <taxon>Ecdysozoa</taxon>
        <taxon>Arthropoda</taxon>
        <taxon>Crustacea</taxon>
        <taxon>Multicrustacea</taxon>
        <taxon>Hexanauplia</taxon>
        <taxon>Copepoda</taxon>
        <taxon>Siphonostomatoida</taxon>
        <taxon>Caligidae</taxon>
        <taxon>Lepeophtheirus</taxon>
    </lineage>
</organism>
<evidence type="ECO:0000256" key="5">
    <source>
        <dbReference type="ARBA" id="ARBA00020836"/>
    </source>
</evidence>
<comment type="subcellular location">
    <subcellularLocation>
        <location evidence="3">Chromosome</location>
    </subcellularLocation>
    <subcellularLocation>
        <location evidence="2">Nucleus</location>
    </subcellularLocation>
</comment>
<accession>A0A7R8D3P1</accession>
<evidence type="ECO:0000256" key="4">
    <source>
        <dbReference type="ARBA" id="ARBA00006564"/>
    </source>
</evidence>
<keyword evidence="7 10" id="KW-0238">DNA-binding</keyword>
<evidence type="ECO:0000256" key="3">
    <source>
        <dbReference type="ARBA" id="ARBA00004286"/>
    </source>
</evidence>
<dbReference type="PRINTS" id="PR00623">
    <property type="entry name" value="HISTONEH4"/>
</dbReference>
<dbReference type="SUPFAM" id="SSF47113">
    <property type="entry name" value="Histone-fold"/>
    <property type="match status" value="1"/>
</dbReference>
<dbReference type="InterPro" id="IPR001951">
    <property type="entry name" value="Histone_H4"/>
</dbReference>
<evidence type="ECO:0000313" key="12">
    <source>
        <dbReference type="Proteomes" id="UP000675881"/>
    </source>
</evidence>
<evidence type="ECO:0000256" key="8">
    <source>
        <dbReference type="ARBA" id="ARBA00023242"/>
    </source>
</evidence>
<dbReference type="GO" id="GO:0046982">
    <property type="term" value="F:protein heterodimerization activity"/>
    <property type="evidence" value="ECO:0007669"/>
    <property type="project" value="InterPro"/>
</dbReference>
<comment type="function">
    <text evidence="1 10">Core component of nucleosome. Nucleosomes wrap and compact DNA into chromatin, limiting DNA accessibility to the cellular machineries which require DNA as a template. Histones thereby play a central role in transcription regulation, DNA repair, DNA replication and chromosomal stability. DNA accessibility is regulated via a complex set of post-translational modifications of histones, also called histone code, and nucleosome remodeling.</text>
</comment>
<dbReference type="GO" id="GO:0003677">
    <property type="term" value="F:DNA binding"/>
    <property type="evidence" value="ECO:0007669"/>
    <property type="project" value="UniProtKB-KW"/>
</dbReference>
<evidence type="ECO:0000313" key="11">
    <source>
        <dbReference type="EMBL" id="CAF3018934.1"/>
    </source>
</evidence>
<evidence type="ECO:0000256" key="6">
    <source>
        <dbReference type="ARBA" id="ARBA00022454"/>
    </source>
</evidence>
<dbReference type="AlphaFoldDB" id="A0A7R8D3P1"/>
<evidence type="ECO:0000256" key="10">
    <source>
        <dbReference type="RuleBase" id="RU000528"/>
    </source>
</evidence>
<dbReference type="PANTHER" id="PTHR10484">
    <property type="entry name" value="HISTONE H4"/>
    <property type="match status" value="1"/>
</dbReference>
<evidence type="ECO:0000256" key="2">
    <source>
        <dbReference type="ARBA" id="ARBA00004123"/>
    </source>
</evidence>
<dbReference type="CDD" id="cd22912">
    <property type="entry name" value="HFD_H4"/>
    <property type="match status" value="1"/>
</dbReference>
<dbReference type="EMBL" id="HG994587">
    <property type="protein sequence ID" value="CAF3018934.1"/>
    <property type="molecule type" value="Genomic_DNA"/>
</dbReference>
<gene>
    <name evidence="11" type="ORF">LSAA_14004</name>
</gene>
<keyword evidence="9 10" id="KW-0544">Nucleosome core</keyword>
<dbReference type="GO" id="GO:0030527">
    <property type="term" value="F:structural constituent of chromatin"/>
    <property type="evidence" value="ECO:0007669"/>
    <property type="project" value="InterPro"/>
</dbReference>
<dbReference type="InterPro" id="IPR009072">
    <property type="entry name" value="Histone-fold"/>
</dbReference>
<sequence>MRLQARVQRHKISLHKGVTGLAKGDAKRHHKSLRDNIQGITKSSIRLLALCGGVDRISGLIYEDVLLENVIFDAVTYPEHARRKPVMDVVYAGKRQGRILY</sequence>
<evidence type="ECO:0000256" key="1">
    <source>
        <dbReference type="ARBA" id="ARBA00002001"/>
    </source>
</evidence>
<dbReference type="SMART" id="SM00417">
    <property type="entry name" value="H4"/>
    <property type="match status" value="1"/>
</dbReference>
<dbReference type="GO" id="GO:0005634">
    <property type="term" value="C:nucleus"/>
    <property type="evidence" value="ECO:0007669"/>
    <property type="project" value="UniProtKB-SubCell"/>
</dbReference>
<name>A0A7R8D3P1_LEPSM</name>
<dbReference type="GO" id="GO:0000786">
    <property type="term" value="C:nucleosome"/>
    <property type="evidence" value="ECO:0007669"/>
    <property type="project" value="UniProtKB-KW"/>
</dbReference>
<proteinExistence type="inferred from homology"/>
<protein>
    <recommendedName>
        <fullName evidence="5 10">Histone H4</fullName>
    </recommendedName>
</protein>
<comment type="similarity">
    <text evidence="4 10">Belongs to the histone H4 family.</text>
</comment>
<dbReference type="Gene3D" id="1.10.20.10">
    <property type="entry name" value="Histone, subunit A"/>
    <property type="match status" value="1"/>
</dbReference>
<comment type="subunit">
    <text evidence="10">The nucleosome is a histone octamer containing two molecules each of H2A, H2B, H3 and H4 assembled in one H3-H4 heterotetramer and two H2A-H2B heterodimers. The octamer wraps approximately 147 bp of DNA.</text>
</comment>
<reference evidence="11" key="1">
    <citation type="submission" date="2021-02" db="EMBL/GenBank/DDBJ databases">
        <authorList>
            <person name="Bekaert M."/>
        </authorList>
    </citation>
    <scope>NUCLEOTIDE SEQUENCE</scope>
    <source>
        <strain evidence="11">IoA-00</strain>
    </source>
</reference>
<evidence type="ECO:0000256" key="9">
    <source>
        <dbReference type="ARBA" id="ARBA00023269"/>
    </source>
</evidence>
<evidence type="ECO:0000256" key="7">
    <source>
        <dbReference type="ARBA" id="ARBA00023125"/>
    </source>
</evidence>
<dbReference type="Proteomes" id="UP000675881">
    <property type="component" value="Chromosome 8"/>
</dbReference>